<comment type="caution">
    <text evidence="2">The sequence shown here is derived from an EMBL/GenBank/DDBJ whole genome shotgun (WGS) entry which is preliminary data.</text>
</comment>
<accession>A0A2N5VMJ8</accession>
<dbReference type="EMBL" id="PGCJ01000086">
    <property type="protein sequence ID" value="PLW51201.1"/>
    <property type="molecule type" value="Genomic_DNA"/>
</dbReference>
<name>A0A2N5VMJ8_9BASI</name>
<keyword evidence="3" id="KW-1185">Reference proteome</keyword>
<gene>
    <name evidence="2" type="ORF">PCANC_11432</name>
</gene>
<organism evidence="2 3">
    <name type="scientific">Puccinia coronata f. sp. avenae</name>
    <dbReference type="NCBI Taxonomy" id="200324"/>
    <lineage>
        <taxon>Eukaryota</taxon>
        <taxon>Fungi</taxon>
        <taxon>Dikarya</taxon>
        <taxon>Basidiomycota</taxon>
        <taxon>Pucciniomycotina</taxon>
        <taxon>Pucciniomycetes</taxon>
        <taxon>Pucciniales</taxon>
        <taxon>Pucciniaceae</taxon>
        <taxon>Puccinia</taxon>
    </lineage>
</organism>
<dbReference type="AlphaFoldDB" id="A0A2N5VMJ8"/>
<dbReference type="OrthoDB" id="2507437at2759"/>
<dbReference type="Proteomes" id="UP000235388">
    <property type="component" value="Unassembled WGS sequence"/>
</dbReference>
<evidence type="ECO:0000313" key="3">
    <source>
        <dbReference type="Proteomes" id="UP000235388"/>
    </source>
</evidence>
<protein>
    <submittedName>
        <fullName evidence="2">Uncharacterized protein</fullName>
    </submittedName>
</protein>
<evidence type="ECO:0000256" key="1">
    <source>
        <dbReference type="SAM" id="MobiDB-lite"/>
    </source>
</evidence>
<proteinExistence type="predicted"/>
<sequence length="363" mass="40171">MDGKMKMPQSDHLQSGYKYNFTNKKSAESYQHLAVFPSDLEITHELAVAESQARKIALFAGIDPSIINKTQPAQPSPVAPNDDEDANEGNGGVSISNSANYNVAYSCVPGETPLSDIMHEAANTIGEKQQINTALEDIDIDEELHQVSGQARMAISNLLNPVTPKSPGLSVSFLAERSEDKFPIVVPTSDGSEYNLNVNLMIELRKKHDTENRNRHSGNEIKKKHNFLLTNQSNSNRALRPSDCSKLVALVLKNNTSQHSSIARMHRWNIHVQFNLSEVRNTLTHVDVNAQLLVQGGQISETNELKDGKFAVIVKDKKMYIASLPNSHRFLQHLPLFSDLCAPRSSPPSPLISGQRGHKYYGS</sequence>
<feature type="region of interest" description="Disordered" evidence="1">
    <location>
        <begin position="68"/>
        <end position="94"/>
    </location>
</feature>
<evidence type="ECO:0000313" key="2">
    <source>
        <dbReference type="EMBL" id="PLW51201.1"/>
    </source>
</evidence>
<reference evidence="2 3" key="1">
    <citation type="submission" date="2017-11" db="EMBL/GenBank/DDBJ databases">
        <title>De novo assembly and phasing of dikaryotic genomes from two isolates of Puccinia coronata f. sp. avenae, the causal agent of oat crown rust.</title>
        <authorList>
            <person name="Miller M.E."/>
            <person name="Zhang Y."/>
            <person name="Omidvar V."/>
            <person name="Sperschneider J."/>
            <person name="Schwessinger B."/>
            <person name="Raley C."/>
            <person name="Palmer J.M."/>
            <person name="Garnica D."/>
            <person name="Upadhyaya N."/>
            <person name="Rathjen J."/>
            <person name="Taylor J.M."/>
            <person name="Park R.F."/>
            <person name="Dodds P.N."/>
            <person name="Hirsch C.D."/>
            <person name="Kianian S.F."/>
            <person name="Figueroa M."/>
        </authorList>
    </citation>
    <scope>NUCLEOTIDE SEQUENCE [LARGE SCALE GENOMIC DNA]</scope>
    <source>
        <strain evidence="2">12NC29</strain>
    </source>
</reference>